<proteinExistence type="predicted"/>
<dbReference type="EMBL" id="PPTU01000002">
    <property type="protein sequence ID" value="RDB72916.1"/>
    <property type="molecule type" value="Genomic_DNA"/>
</dbReference>
<protein>
    <submittedName>
        <fullName evidence="2">Uncharacterized protein</fullName>
    </submittedName>
</protein>
<dbReference type="Proteomes" id="UP000253970">
    <property type="component" value="Unassembled WGS sequence"/>
</dbReference>
<dbReference type="RefSeq" id="WP_114532777.1">
    <property type="nucleotide sequence ID" value="NZ_JAQDVM010000003.1"/>
</dbReference>
<keyword evidence="1" id="KW-1133">Transmembrane helix</keyword>
<evidence type="ECO:0000313" key="2">
    <source>
        <dbReference type="EMBL" id="RDB72916.1"/>
    </source>
</evidence>
<dbReference type="AlphaFoldDB" id="A0A369MNY9"/>
<evidence type="ECO:0000313" key="3">
    <source>
        <dbReference type="Proteomes" id="UP000253970"/>
    </source>
</evidence>
<accession>A0A369MNY9</accession>
<evidence type="ECO:0000256" key="1">
    <source>
        <dbReference type="SAM" id="Phobius"/>
    </source>
</evidence>
<name>A0A369MNY9_EGGLN</name>
<keyword evidence="1" id="KW-0812">Transmembrane</keyword>
<feature type="transmembrane region" description="Helical" evidence="1">
    <location>
        <begin position="73"/>
        <end position="92"/>
    </location>
</feature>
<keyword evidence="1" id="KW-0472">Membrane</keyword>
<reference evidence="2 3" key="1">
    <citation type="journal article" date="2018" name="Elife">
        <title>Discovery and characterization of a prevalent human gut bacterial enzyme sufficient for the inactivation of a family of plant toxins.</title>
        <authorList>
            <person name="Koppel N."/>
            <person name="Bisanz J.E."/>
            <person name="Pandelia M.E."/>
            <person name="Turnbaugh P.J."/>
            <person name="Balskus E.P."/>
        </authorList>
    </citation>
    <scope>NUCLEOTIDE SEQUENCE [LARGE SCALE GENOMIC DNA]</scope>
    <source>
        <strain evidence="2 3">W1 BHI 6</strain>
    </source>
</reference>
<comment type="caution">
    <text evidence="2">The sequence shown here is derived from an EMBL/GenBank/DDBJ whole genome shotgun (WGS) entry which is preliminary data.</text>
</comment>
<organism evidence="2 3">
    <name type="scientific">Eggerthella lenta</name>
    <name type="common">Eubacterium lentum</name>
    <dbReference type="NCBI Taxonomy" id="84112"/>
    <lineage>
        <taxon>Bacteria</taxon>
        <taxon>Bacillati</taxon>
        <taxon>Actinomycetota</taxon>
        <taxon>Coriobacteriia</taxon>
        <taxon>Eggerthellales</taxon>
        <taxon>Eggerthellaceae</taxon>
        <taxon>Eggerthella</taxon>
    </lineage>
</organism>
<gene>
    <name evidence="2" type="ORF">C1875_02630</name>
</gene>
<sequence>MKNFEMNCPVEGTSALQPKLDSAPARRARIIALPQHAVLPDRDVRAVRDGASIVSAVRTGSAQGVAFGRVQRWQAAVGGCVFAALALASLFAGF</sequence>